<dbReference type="SUPFAM" id="SSF57756">
    <property type="entry name" value="Retrovirus zinc finger-like domains"/>
    <property type="match status" value="1"/>
</dbReference>
<protein>
    <recommendedName>
        <fullName evidence="3">CCHC-type domain-containing protein</fullName>
    </recommendedName>
</protein>
<sequence length="66" mass="6985">MSRDCPEGPKDNKTCYRCGQPGHISRDCPTSGGQSSGGQSGAECYKASQQSSSLVESPLTYLLSVR</sequence>
<evidence type="ECO:0000256" key="1">
    <source>
        <dbReference type="PROSITE-ProRule" id="PRU00047"/>
    </source>
</evidence>
<dbReference type="InterPro" id="IPR001878">
    <property type="entry name" value="Znf_CCHC"/>
</dbReference>
<dbReference type="InterPro" id="IPR036875">
    <property type="entry name" value="Znf_CCHC_sf"/>
</dbReference>
<proteinExistence type="predicted"/>
<comment type="caution">
    <text evidence="4">The sequence shown here is derived from an EMBL/GenBank/DDBJ whole genome shotgun (WGS) entry which is preliminary data.</text>
</comment>
<dbReference type="GO" id="GO:0003676">
    <property type="term" value="F:nucleic acid binding"/>
    <property type="evidence" value="ECO:0007669"/>
    <property type="project" value="InterPro"/>
</dbReference>
<feature type="domain" description="CCHC-type" evidence="3">
    <location>
        <begin position="15"/>
        <end position="29"/>
    </location>
</feature>
<evidence type="ECO:0000313" key="5">
    <source>
        <dbReference type="Proteomes" id="UP001270362"/>
    </source>
</evidence>
<keyword evidence="1" id="KW-0479">Metal-binding</keyword>
<organism evidence="4 5">
    <name type="scientific">Podospora appendiculata</name>
    <dbReference type="NCBI Taxonomy" id="314037"/>
    <lineage>
        <taxon>Eukaryota</taxon>
        <taxon>Fungi</taxon>
        <taxon>Dikarya</taxon>
        <taxon>Ascomycota</taxon>
        <taxon>Pezizomycotina</taxon>
        <taxon>Sordariomycetes</taxon>
        <taxon>Sordariomycetidae</taxon>
        <taxon>Sordariales</taxon>
        <taxon>Podosporaceae</taxon>
        <taxon>Podospora</taxon>
    </lineage>
</organism>
<evidence type="ECO:0000313" key="4">
    <source>
        <dbReference type="EMBL" id="KAK3681431.1"/>
    </source>
</evidence>
<gene>
    <name evidence="4" type="ORF">B0T22DRAFT_306113</name>
</gene>
<reference evidence="4" key="2">
    <citation type="submission" date="2023-06" db="EMBL/GenBank/DDBJ databases">
        <authorList>
            <consortium name="Lawrence Berkeley National Laboratory"/>
            <person name="Haridas S."/>
            <person name="Hensen N."/>
            <person name="Bonometti L."/>
            <person name="Westerberg I."/>
            <person name="Brannstrom I.O."/>
            <person name="Guillou S."/>
            <person name="Cros-Aarteil S."/>
            <person name="Calhoun S."/>
            <person name="Kuo A."/>
            <person name="Mondo S."/>
            <person name="Pangilinan J."/>
            <person name="Riley R."/>
            <person name="Labutti K."/>
            <person name="Andreopoulos B."/>
            <person name="Lipzen A."/>
            <person name="Chen C."/>
            <person name="Yanf M."/>
            <person name="Daum C."/>
            <person name="Ng V."/>
            <person name="Clum A."/>
            <person name="Steindorff A."/>
            <person name="Ohm R."/>
            <person name="Martin F."/>
            <person name="Silar P."/>
            <person name="Natvig D."/>
            <person name="Lalanne C."/>
            <person name="Gautier V."/>
            <person name="Ament-Velasquez S.L."/>
            <person name="Kruys A."/>
            <person name="Hutchinson M.I."/>
            <person name="Powell A.J."/>
            <person name="Barry K."/>
            <person name="Miller A.N."/>
            <person name="Grigoriev I.V."/>
            <person name="Debuchy R."/>
            <person name="Gladieux P."/>
            <person name="Thoren M.H."/>
            <person name="Johannesson H."/>
        </authorList>
    </citation>
    <scope>NUCLEOTIDE SEQUENCE</scope>
    <source>
        <strain evidence="4">CBS 314.62</strain>
    </source>
</reference>
<dbReference type="AlphaFoldDB" id="A0AAE1C7D4"/>
<evidence type="ECO:0000256" key="2">
    <source>
        <dbReference type="SAM" id="MobiDB-lite"/>
    </source>
</evidence>
<accession>A0AAE1C7D4</accession>
<dbReference type="Pfam" id="PF00098">
    <property type="entry name" value="zf-CCHC"/>
    <property type="match status" value="1"/>
</dbReference>
<dbReference type="Proteomes" id="UP001270362">
    <property type="component" value="Unassembled WGS sequence"/>
</dbReference>
<dbReference type="EMBL" id="JAULSO010000007">
    <property type="protein sequence ID" value="KAK3681431.1"/>
    <property type="molecule type" value="Genomic_DNA"/>
</dbReference>
<reference evidence="4" key="1">
    <citation type="journal article" date="2023" name="Mol. Phylogenet. Evol.">
        <title>Genome-scale phylogeny and comparative genomics of the fungal order Sordariales.</title>
        <authorList>
            <person name="Hensen N."/>
            <person name="Bonometti L."/>
            <person name="Westerberg I."/>
            <person name="Brannstrom I.O."/>
            <person name="Guillou S."/>
            <person name="Cros-Aarteil S."/>
            <person name="Calhoun S."/>
            <person name="Haridas S."/>
            <person name="Kuo A."/>
            <person name="Mondo S."/>
            <person name="Pangilinan J."/>
            <person name="Riley R."/>
            <person name="LaButti K."/>
            <person name="Andreopoulos B."/>
            <person name="Lipzen A."/>
            <person name="Chen C."/>
            <person name="Yan M."/>
            <person name="Daum C."/>
            <person name="Ng V."/>
            <person name="Clum A."/>
            <person name="Steindorff A."/>
            <person name="Ohm R.A."/>
            <person name="Martin F."/>
            <person name="Silar P."/>
            <person name="Natvig D.O."/>
            <person name="Lalanne C."/>
            <person name="Gautier V."/>
            <person name="Ament-Velasquez S.L."/>
            <person name="Kruys A."/>
            <person name="Hutchinson M.I."/>
            <person name="Powell A.J."/>
            <person name="Barry K."/>
            <person name="Miller A.N."/>
            <person name="Grigoriev I.V."/>
            <person name="Debuchy R."/>
            <person name="Gladieux P."/>
            <person name="Hiltunen Thoren M."/>
            <person name="Johannesson H."/>
        </authorList>
    </citation>
    <scope>NUCLEOTIDE SEQUENCE</scope>
    <source>
        <strain evidence="4">CBS 314.62</strain>
    </source>
</reference>
<keyword evidence="5" id="KW-1185">Reference proteome</keyword>
<dbReference type="Gene3D" id="4.10.60.10">
    <property type="entry name" value="Zinc finger, CCHC-type"/>
    <property type="match status" value="1"/>
</dbReference>
<name>A0AAE1C7D4_9PEZI</name>
<dbReference type="SMART" id="SM00343">
    <property type="entry name" value="ZnF_C2HC"/>
    <property type="match status" value="1"/>
</dbReference>
<keyword evidence="1" id="KW-0863">Zinc-finger</keyword>
<evidence type="ECO:0000259" key="3">
    <source>
        <dbReference type="PROSITE" id="PS50158"/>
    </source>
</evidence>
<keyword evidence="1" id="KW-0862">Zinc</keyword>
<dbReference type="GO" id="GO:0008270">
    <property type="term" value="F:zinc ion binding"/>
    <property type="evidence" value="ECO:0007669"/>
    <property type="project" value="UniProtKB-KW"/>
</dbReference>
<feature type="region of interest" description="Disordered" evidence="2">
    <location>
        <begin position="27"/>
        <end position="57"/>
    </location>
</feature>
<dbReference type="PROSITE" id="PS50158">
    <property type="entry name" value="ZF_CCHC"/>
    <property type="match status" value="1"/>
</dbReference>